<protein>
    <recommendedName>
        <fullName evidence="3">DUF4064 domain-containing protein</fullName>
    </recommendedName>
</protein>
<dbReference type="AlphaFoldDB" id="A0A1G8ZXP1"/>
<keyword evidence="2" id="KW-1133">Transmembrane helix</keyword>
<proteinExistence type="predicted"/>
<evidence type="ECO:0000256" key="1">
    <source>
        <dbReference type="SAM" id="MobiDB-lite"/>
    </source>
</evidence>
<evidence type="ECO:0000259" key="3">
    <source>
        <dbReference type="Pfam" id="PF13273"/>
    </source>
</evidence>
<dbReference type="EMBL" id="FNFY01000001">
    <property type="protein sequence ID" value="SDK19751.1"/>
    <property type="molecule type" value="Genomic_DNA"/>
</dbReference>
<keyword evidence="5" id="KW-1185">Reference proteome</keyword>
<dbReference type="RefSeq" id="WP_092983585.1">
    <property type="nucleotide sequence ID" value="NZ_FNFY01000001.1"/>
</dbReference>
<feature type="transmembrane region" description="Helical" evidence="2">
    <location>
        <begin position="20"/>
        <end position="42"/>
    </location>
</feature>
<dbReference type="Proteomes" id="UP000199008">
    <property type="component" value="Unassembled WGS sequence"/>
</dbReference>
<feature type="compositionally biased region" description="Basic and acidic residues" evidence="1">
    <location>
        <begin position="242"/>
        <end position="253"/>
    </location>
</feature>
<feature type="compositionally biased region" description="Basic and acidic residues" evidence="1">
    <location>
        <begin position="160"/>
        <end position="172"/>
    </location>
</feature>
<feature type="compositionally biased region" description="Basic and acidic residues" evidence="1">
    <location>
        <begin position="275"/>
        <end position="320"/>
    </location>
</feature>
<dbReference type="STRING" id="576118.SAMN05216216_10134"/>
<feature type="transmembrane region" description="Helical" evidence="2">
    <location>
        <begin position="84"/>
        <end position="103"/>
    </location>
</feature>
<keyword evidence="2" id="KW-0472">Membrane</keyword>
<feature type="compositionally biased region" description="Basic and acidic residues" evidence="1">
    <location>
        <begin position="179"/>
        <end position="190"/>
    </location>
</feature>
<accession>A0A1G8ZXP1</accession>
<dbReference type="InterPro" id="IPR025273">
    <property type="entry name" value="DUF4064"/>
</dbReference>
<feature type="region of interest" description="Disordered" evidence="1">
    <location>
        <begin position="242"/>
        <end position="344"/>
    </location>
</feature>
<reference evidence="5" key="1">
    <citation type="submission" date="2016-10" db="EMBL/GenBank/DDBJ databases">
        <authorList>
            <person name="Varghese N."/>
            <person name="Submissions S."/>
        </authorList>
    </citation>
    <scope>NUCLEOTIDE SEQUENCE [LARGE SCALE GENOMIC DNA]</scope>
    <source>
        <strain evidence="5">CGMCC 1.8895</strain>
    </source>
</reference>
<feature type="compositionally biased region" description="Basic and acidic residues" evidence="1">
    <location>
        <begin position="329"/>
        <end position="344"/>
    </location>
</feature>
<dbReference type="Pfam" id="PF13273">
    <property type="entry name" value="DUF4064"/>
    <property type="match status" value="1"/>
</dbReference>
<feature type="domain" description="DUF4064" evidence="3">
    <location>
        <begin position="15"/>
        <end position="125"/>
    </location>
</feature>
<sequence length="344" mass="39725">MARREYTQTIRPVRRIAEKIFGWLAWLGLLIVAGGLLFFSLVTVNDQAFVDEFTTQMEQSFEAQNIEGFTPQELTQGALNTLNSFWMVALYLILPLILGLFGLLTMRRRILSGFLMLLAGILSAPLVIGVITGLIPLFFIISAILLFVRKDEVIMDPVDPMDRGGVRDREDDPNVGPVGRERDLDRDRDFERRQQLERDREFERDRGAAAYDDDVRTDRDYRDDGRRDAHRDDDIEATRKFNKIDDNDSRDSSRNNYVDGNIDSSDAVEPVTDEEYNRTHGMEVENERRSGSARERGGRRREKDNAANFDAREDVDREGRNYGYDNDASTERRQNVDRRNNDDL</sequence>
<gene>
    <name evidence="4" type="ORF">SAMN05216216_10134</name>
</gene>
<keyword evidence="2" id="KW-0812">Transmembrane</keyword>
<organism evidence="4 5">
    <name type="scientific">Lacicoccus qingdaonensis</name>
    <dbReference type="NCBI Taxonomy" id="576118"/>
    <lineage>
        <taxon>Bacteria</taxon>
        <taxon>Bacillati</taxon>
        <taxon>Bacillota</taxon>
        <taxon>Bacilli</taxon>
        <taxon>Bacillales</taxon>
        <taxon>Salinicoccaceae</taxon>
        <taxon>Lacicoccus</taxon>
    </lineage>
</organism>
<evidence type="ECO:0000313" key="5">
    <source>
        <dbReference type="Proteomes" id="UP000199008"/>
    </source>
</evidence>
<name>A0A1G8ZXP1_9BACL</name>
<evidence type="ECO:0000256" key="2">
    <source>
        <dbReference type="SAM" id="Phobius"/>
    </source>
</evidence>
<feature type="region of interest" description="Disordered" evidence="1">
    <location>
        <begin position="159"/>
        <end position="190"/>
    </location>
</feature>
<dbReference type="OrthoDB" id="2418142at2"/>
<feature type="transmembrane region" description="Helical" evidence="2">
    <location>
        <begin position="115"/>
        <end position="148"/>
    </location>
</feature>
<evidence type="ECO:0000313" key="4">
    <source>
        <dbReference type="EMBL" id="SDK19751.1"/>
    </source>
</evidence>